<dbReference type="VEuPathDB" id="TriTrypDB:Lsey_0017_0410"/>
<keyword evidence="13" id="KW-1185">Reference proteome</keyword>
<dbReference type="AlphaFoldDB" id="A0A0N1PEY1"/>
<dbReference type="Gene3D" id="3.30.70.3450">
    <property type="match status" value="1"/>
</dbReference>
<comment type="catalytic activity">
    <reaction evidence="10">
        <text>a long chain fatty alcohol + a 1-acylglycerone 3-phosphate = a 1-O-alkylglycerone 3-phosphate + a long-chain fatty acid + H(+)</text>
        <dbReference type="Rhea" id="RHEA:36171"/>
        <dbReference type="ChEBI" id="CHEBI:15378"/>
        <dbReference type="ChEBI" id="CHEBI:17135"/>
        <dbReference type="ChEBI" id="CHEBI:57534"/>
        <dbReference type="ChEBI" id="CHEBI:57560"/>
        <dbReference type="ChEBI" id="CHEBI:73315"/>
        <dbReference type="EC" id="2.5.1.26"/>
    </reaction>
</comment>
<comment type="function">
    <text evidence="10">Catalyzes the exchange of an acyl for a long-chain alkyl group and the formation of the ether bond in the biosynthesis of ether phospholipids.</text>
</comment>
<feature type="domain" description="FAD-binding PCMH-type" evidence="11">
    <location>
        <begin position="134"/>
        <end position="315"/>
    </location>
</feature>
<dbReference type="InterPro" id="IPR016164">
    <property type="entry name" value="FAD-linked_Oxase-like_C"/>
</dbReference>
<dbReference type="Gene3D" id="3.30.300.330">
    <property type="match status" value="1"/>
</dbReference>
<evidence type="ECO:0000256" key="8">
    <source>
        <dbReference type="PIRSR" id="PIRSR625650-3"/>
    </source>
</evidence>
<dbReference type="GO" id="GO:0071949">
    <property type="term" value="F:FAD binding"/>
    <property type="evidence" value="ECO:0007669"/>
    <property type="project" value="InterPro"/>
</dbReference>
<comment type="cofactor">
    <cofactor evidence="8 10">
        <name>FAD</name>
        <dbReference type="ChEBI" id="CHEBI:57692"/>
    </cofactor>
</comment>
<evidence type="ECO:0000313" key="13">
    <source>
        <dbReference type="Proteomes" id="UP000038009"/>
    </source>
</evidence>
<feature type="site" description="Important for enzyme activity" evidence="9">
    <location>
        <position position="350"/>
    </location>
</feature>
<dbReference type="FunFam" id="3.30.300.330:FF:000003">
    <property type="entry name" value="Alkyldihydroxyacetonephosphate synthase (ADS1)"/>
    <property type="match status" value="1"/>
</dbReference>
<evidence type="ECO:0000256" key="5">
    <source>
        <dbReference type="ARBA" id="ARBA00022827"/>
    </source>
</evidence>
<comment type="similarity">
    <text evidence="2 10">Belongs to the FAD-binding oxidoreductase/transferase type 4 family.</text>
</comment>
<keyword evidence="4 10" id="KW-0285">Flavoprotein</keyword>
<dbReference type="Gene3D" id="1.10.45.10">
    <property type="entry name" value="Vanillyl-alcohol Oxidase, Chain A, domain 4"/>
    <property type="match status" value="1"/>
</dbReference>
<dbReference type="PANTHER" id="PTHR46568">
    <property type="entry name" value="ALKYLDIHYDROXYACETONEPHOSPHATE SYNTHASE, PEROXISOMAL"/>
    <property type="match status" value="1"/>
</dbReference>
<dbReference type="Proteomes" id="UP000038009">
    <property type="component" value="Unassembled WGS sequence"/>
</dbReference>
<keyword evidence="10" id="KW-0444">Lipid biosynthesis</keyword>
<feature type="active site" description="Proton donor/acceptor" evidence="6">
    <location>
        <position position="507"/>
    </location>
</feature>
<dbReference type="EC" id="2.5.1.26" evidence="3 10"/>
<dbReference type="Pfam" id="PF01565">
    <property type="entry name" value="FAD_binding_4"/>
    <property type="match status" value="1"/>
</dbReference>
<dbReference type="Gene3D" id="3.30.465.10">
    <property type="match status" value="1"/>
</dbReference>
<dbReference type="GO" id="GO:0008609">
    <property type="term" value="F:alkylglycerone-phosphate synthase activity"/>
    <property type="evidence" value="ECO:0007669"/>
    <property type="project" value="UniProtKB-EC"/>
</dbReference>
<dbReference type="SUPFAM" id="SSF55103">
    <property type="entry name" value="FAD-linked oxidases, C-terminal domain"/>
    <property type="match status" value="1"/>
</dbReference>
<reference evidence="12 13" key="1">
    <citation type="journal article" date="2015" name="PLoS Pathog.">
        <title>Leptomonas seymouri: Adaptations to the Dixenous Life Cycle Analyzed by Genome Sequencing, Transcriptome Profiling and Co-infection with Leishmania donovani.</title>
        <authorList>
            <person name="Kraeva N."/>
            <person name="Butenko A."/>
            <person name="Hlavacova J."/>
            <person name="Kostygov A."/>
            <person name="Myskova J."/>
            <person name="Grybchuk D."/>
            <person name="Lestinova T."/>
            <person name="Votypka J."/>
            <person name="Volf P."/>
            <person name="Opperdoes F."/>
            <person name="Flegontov P."/>
            <person name="Lukes J."/>
            <person name="Yurchenko V."/>
        </authorList>
    </citation>
    <scope>NUCLEOTIDE SEQUENCE [LARGE SCALE GENOMIC DNA]</scope>
    <source>
        <strain evidence="12 13">ATCC 30220</strain>
    </source>
</reference>
<feature type="binding site" evidence="7">
    <location>
        <position position="446"/>
    </location>
    <ligand>
        <name>substrate</name>
    </ligand>
</feature>
<evidence type="ECO:0000256" key="9">
    <source>
        <dbReference type="PIRSR" id="PIRSR625650-4"/>
    </source>
</evidence>
<evidence type="ECO:0000256" key="10">
    <source>
        <dbReference type="RuleBase" id="RU363113"/>
    </source>
</evidence>
<organism evidence="12 13">
    <name type="scientific">Leptomonas seymouri</name>
    <dbReference type="NCBI Taxonomy" id="5684"/>
    <lineage>
        <taxon>Eukaryota</taxon>
        <taxon>Discoba</taxon>
        <taxon>Euglenozoa</taxon>
        <taxon>Kinetoplastea</taxon>
        <taxon>Metakinetoplastina</taxon>
        <taxon>Trypanosomatida</taxon>
        <taxon>Trypanosomatidae</taxon>
        <taxon>Leishmaniinae</taxon>
        <taxon>Leptomonas</taxon>
    </lineage>
</organism>
<dbReference type="InterPro" id="IPR016169">
    <property type="entry name" value="FAD-bd_PCMH_sub2"/>
</dbReference>
<dbReference type="OMA" id="GTISHQH"/>
<evidence type="ECO:0000256" key="1">
    <source>
        <dbReference type="ARBA" id="ARBA00004670"/>
    </source>
</evidence>
<evidence type="ECO:0000313" key="12">
    <source>
        <dbReference type="EMBL" id="KPI89762.1"/>
    </source>
</evidence>
<feature type="binding site" evidence="8">
    <location>
        <begin position="236"/>
        <end position="242"/>
    </location>
    <ligand>
        <name>FAD</name>
        <dbReference type="ChEBI" id="CHEBI:57692"/>
    </ligand>
</feature>
<dbReference type="InterPro" id="IPR006094">
    <property type="entry name" value="Oxid_FAD_bind_N"/>
</dbReference>
<comment type="subunit">
    <text evidence="10">Homodimer.</text>
</comment>
<comment type="subcellular location">
    <subcellularLocation>
        <location evidence="10">Peroxisome</location>
    </subcellularLocation>
</comment>
<gene>
    <name evidence="12" type="ORF">ABL78_1142</name>
</gene>
<evidence type="ECO:0000256" key="6">
    <source>
        <dbReference type="PIRSR" id="PIRSR625650-1"/>
    </source>
</evidence>
<dbReference type="PANTHER" id="PTHR46568:SF1">
    <property type="entry name" value="ALKYLDIHYDROXYACETONEPHOSPHATE SYNTHASE, PEROXISOMAL"/>
    <property type="match status" value="1"/>
</dbReference>
<dbReference type="InterPro" id="IPR036318">
    <property type="entry name" value="FAD-bd_PCMH-like_sf"/>
</dbReference>
<dbReference type="PROSITE" id="PS51387">
    <property type="entry name" value="FAD_PCMH"/>
    <property type="match status" value="1"/>
</dbReference>
<dbReference type="Pfam" id="PF02913">
    <property type="entry name" value="FAD-oxidase_C"/>
    <property type="match status" value="1"/>
</dbReference>
<feature type="binding site" evidence="8">
    <location>
        <begin position="299"/>
        <end position="305"/>
    </location>
    <ligand>
        <name>FAD</name>
        <dbReference type="ChEBI" id="CHEBI:57692"/>
    </ligand>
</feature>
<evidence type="ECO:0000256" key="3">
    <source>
        <dbReference type="ARBA" id="ARBA00012385"/>
    </source>
</evidence>
<evidence type="ECO:0000259" key="11">
    <source>
        <dbReference type="PROSITE" id="PS51387"/>
    </source>
</evidence>
<dbReference type="OrthoDB" id="7786253at2759"/>
<protein>
    <recommendedName>
        <fullName evidence="3 10">Alkylglycerone-phosphate synthase</fullName>
        <shortName evidence="10">Alkyl-DHAP synthase</shortName>
        <ecNumber evidence="3 10">2.5.1.26</ecNumber>
    </recommendedName>
</protein>
<comment type="pathway">
    <text evidence="1 10">Glycerolipid metabolism; ether lipid biosynthesis.</text>
</comment>
<accession>A0A0N1PEY1</accession>
<dbReference type="GO" id="GO:0005777">
    <property type="term" value="C:peroxisome"/>
    <property type="evidence" value="ECO:0007669"/>
    <property type="project" value="UniProtKB-SubCell"/>
</dbReference>
<dbReference type="GO" id="GO:0008610">
    <property type="term" value="P:lipid biosynthetic process"/>
    <property type="evidence" value="ECO:0007669"/>
    <property type="project" value="InterPro"/>
</dbReference>
<proteinExistence type="inferred from homology"/>
<dbReference type="InterPro" id="IPR004113">
    <property type="entry name" value="FAD-bd_oxidored_4_C"/>
</dbReference>
<keyword evidence="10" id="KW-0443">Lipid metabolism</keyword>
<evidence type="ECO:0000256" key="2">
    <source>
        <dbReference type="ARBA" id="ARBA00008000"/>
    </source>
</evidence>
<dbReference type="InterPro" id="IPR025650">
    <property type="entry name" value="Alkyl-DHAP_Synthase"/>
</dbReference>
<keyword evidence="10" id="KW-0576">Peroxisome</keyword>
<dbReference type="EMBL" id="LJSK01000017">
    <property type="protein sequence ID" value="KPI89762.1"/>
    <property type="molecule type" value="Genomic_DNA"/>
</dbReference>
<dbReference type="InterPro" id="IPR016171">
    <property type="entry name" value="Vanillyl_alc_oxidase_C-sub2"/>
</dbReference>
<keyword evidence="5 8" id="KW-0274">FAD</keyword>
<dbReference type="InterPro" id="IPR016166">
    <property type="entry name" value="FAD-bd_PCMH"/>
</dbReference>
<comment type="caution">
    <text evidence="12">The sequence shown here is derived from an EMBL/GenBank/DDBJ whole genome shotgun (WGS) entry which is preliminary data.</text>
</comment>
<dbReference type="SUPFAM" id="SSF56176">
    <property type="entry name" value="FAD-binding/transporter-associated domain-like"/>
    <property type="match status" value="1"/>
</dbReference>
<name>A0A0N1PEY1_LEPSE</name>
<keyword evidence="10" id="KW-0808">Transferase</keyword>
<evidence type="ECO:0000256" key="4">
    <source>
        <dbReference type="ARBA" id="ARBA00022630"/>
    </source>
</evidence>
<sequence length="622" mass="69892">MMSAANSEVSTRPEMYDGIKWNGWGKENIQMQLDDEHEHWVRHIDGKPIKNLLEFMYKEINGGEGPKEVPPLSPSIPLEEAIAKLNKPNINEAFMKDISAALEKSQIRPDGKSRLCHIVGKNYRDLWRVRKGIVEYAPDCILLPNNHRDCVTIVQLAHKHNVIIIPFGGGTNVTGGIEADPFERARMIVSVDMRRMNRMLSIDRESHLATFETGVLGPDLDDQLLRHGLMLGHDPDSYNYSTLGGWIGARGSGAMSNQYGDIEDMVISVKVATPTGVIETPVTSRVCGVDLNGLFIGSEGSFGIITEATIKVEDIPEEKLYEGYLFPSFEAGFSAFYTCNTKGIRPCTMRLYDEDDFRMSMAMSTSSHGFLEKLISKGMKAFLENYRGWNISKMCLVIIGFEGTKERVKFQRAEAAAVLKSFGGVGIGRSAGNSWQEKKYDLPYIRDFALSLSHWADVFETSVLYSQAVPCWRAVKEAVRQVWKEHGQRGWIGCHTAHQYKYGCCLYFTFASKQNDDQDMKIFLEIKKRATEAMLRHTGNLTHHHGIGYEHVPWMTRFMGSGSMDLLFAMKKKIDPKNICNPGKLLPSVPRDGESAEALKLRQQKELMFDKIGVAGAVMAHL</sequence>
<evidence type="ECO:0000256" key="7">
    <source>
        <dbReference type="PIRSR" id="PIRSR625650-2"/>
    </source>
</evidence>